<dbReference type="EMBL" id="HG994582">
    <property type="protein sequence ID" value="CAF2898608.1"/>
    <property type="molecule type" value="Genomic_DNA"/>
</dbReference>
<name>A0A7R8CQT7_LEPSM</name>
<protein>
    <submittedName>
        <fullName evidence="1">(salmon louse) hypothetical protein</fullName>
    </submittedName>
</protein>
<sequence>MSYIAKLAMFKRKKTKEFFELEPLVETTTDEGIFRSVGGALNRAVYIGHLRKALFSSDTLSLFLRRLDISPVRLNTLSANACEAGIERRSKATFLRYGNTSELCETQKSN</sequence>
<reference evidence="1" key="1">
    <citation type="submission" date="2021-02" db="EMBL/GenBank/DDBJ databases">
        <authorList>
            <person name="Bekaert M."/>
        </authorList>
    </citation>
    <scope>NUCLEOTIDE SEQUENCE</scope>
    <source>
        <strain evidence="1">IoA-00</strain>
    </source>
</reference>
<dbReference type="AlphaFoldDB" id="A0A7R8CQT7"/>
<dbReference type="Proteomes" id="UP000675881">
    <property type="component" value="Chromosome 3"/>
</dbReference>
<evidence type="ECO:0000313" key="2">
    <source>
        <dbReference type="Proteomes" id="UP000675881"/>
    </source>
</evidence>
<evidence type="ECO:0000313" key="1">
    <source>
        <dbReference type="EMBL" id="CAF2898608.1"/>
    </source>
</evidence>
<proteinExistence type="predicted"/>
<accession>A0A7R8CQT7</accession>
<gene>
    <name evidence="1" type="ORF">LSAA_8203</name>
</gene>
<keyword evidence="2" id="KW-1185">Reference proteome</keyword>
<organism evidence="1 2">
    <name type="scientific">Lepeophtheirus salmonis</name>
    <name type="common">Salmon louse</name>
    <name type="synonym">Caligus salmonis</name>
    <dbReference type="NCBI Taxonomy" id="72036"/>
    <lineage>
        <taxon>Eukaryota</taxon>
        <taxon>Metazoa</taxon>
        <taxon>Ecdysozoa</taxon>
        <taxon>Arthropoda</taxon>
        <taxon>Crustacea</taxon>
        <taxon>Multicrustacea</taxon>
        <taxon>Hexanauplia</taxon>
        <taxon>Copepoda</taxon>
        <taxon>Siphonostomatoida</taxon>
        <taxon>Caligidae</taxon>
        <taxon>Lepeophtheirus</taxon>
    </lineage>
</organism>